<evidence type="ECO:0000313" key="1">
    <source>
        <dbReference type="EMBL" id="GEU75492.1"/>
    </source>
</evidence>
<name>A0A6L2MS31_TANCI</name>
<dbReference type="AlphaFoldDB" id="A0A6L2MS31"/>
<comment type="caution">
    <text evidence="1">The sequence shown here is derived from an EMBL/GenBank/DDBJ whole genome shotgun (WGS) entry which is preliminary data.</text>
</comment>
<gene>
    <name evidence="1" type="ORF">Tci_047470</name>
</gene>
<accession>A0A6L2MS31</accession>
<sequence length="164" mass="18034">MMFAFICFVPIPYGREAGILMRLPQSDCCCNQDIGCDDLYNMVSYLIRESKSILTFACNDDNIYLPWLVDRVPRLGNAATHRLCLQPSWESGDDNNYLFTMLGSPSPSPWQGSHTQIVVATVVGIWCRIGGNGSKATTSADEPADDIASSSAHIRIGLLQLLKS</sequence>
<protein>
    <submittedName>
        <fullName evidence="1">Uncharacterized protein</fullName>
    </submittedName>
</protein>
<organism evidence="1">
    <name type="scientific">Tanacetum cinerariifolium</name>
    <name type="common">Dalmatian daisy</name>
    <name type="synonym">Chrysanthemum cinerariifolium</name>
    <dbReference type="NCBI Taxonomy" id="118510"/>
    <lineage>
        <taxon>Eukaryota</taxon>
        <taxon>Viridiplantae</taxon>
        <taxon>Streptophyta</taxon>
        <taxon>Embryophyta</taxon>
        <taxon>Tracheophyta</taxon>
        <taxon>Spermatophyta</taxon>
        <taxon>Magnoliopsida</taxon>
        <taxon>eudicotyledons</taxon>
        <taxon>Gunneridae</taxon>
        <taxon>Pentapetalae</taxon>
        <taxon>asterids</taxon>
        <taxon>campanulids</taxon>
        <taxon>Asterales</taxon>
        <taxon>Asteraceae</taxon>
        <taxon>Asteroideae</taxon>
        <taxon>Anthemideae</taxon>
        <taxon>Anthemidinae</taxon>
        <taxon>Tanacetum</taxon>
    </lineage>
</organism>
<proteinExistence type="predicted"/>
<dbReference type="EMBL" id="BKCJ010007091">
    <property type="protein sequence ID" value="GEU75492.1"/>
    <property type="molecule type" value="Genomic_DNA"/>
</dbReference>
<reference evidence="1" key="1">
    <citation type="journal article" date="2019" name="Sci. Rep.">
        <title>Draft genome of Tanacetum cinerariifolium, the natural source of mosquito coil.</title>
        <authorList>
            <person name="Yamashiro T."/>
            <person name="Shiraishi A."/>
            <person name="Satake H."/>
            <person name="Nakayama K."/>
        </authorList>
    </citation>
    <scope>NUCLEOTIDE SEQUENCE</scope>
</reference>